<evidence type="ECO:0000313" key="2">
    <source>
        <dbReference type="Proteomes" id="UP001201163"/>
    </source>
</evidence>
<protein>
    <submittedName>
        <fullName evidence="1">Uncharacterized protein</fullName>
    </submittedName>
</protein>
<keyword evidence="2" id="KW-1185">Reference proteome</keyword>
<name>A0AAD4LJ53_9AGAM</name>
<comment type="caution">
    <text evidence="1">The sequence shown here is derived from an EMBL/GenBank/DDBJ whole genome shotgun (WGS) entry which is preliminary data.</text>
</comment>
<dbReference type="AlphaFoldDB" id="A0AAD4LJ53"/>
<dbReference type="EMBL" id="JAKELL010000027">
    <property type="protein sequence ID" value="KAH8991201.1"/>
    <property type="molecule type" value="Genomic_DNA"/>
</dbReference>
<dbReference type="Proteomes" id="UP001201163">
    <property type="component" value="Unassembled WGS sequence"/>
</dbReference>
<organism evidence="1 2">
    <name type="scientific">Lactarius akahatsu</name>
    <dbReference type="NCBI Taxonomy" id="416441"/>
    <lineage>
        <taxon>Eukaryota</taxon>
        <taxon>Fungi</taxon>
        <taxon>Dikarya</taxon>
        <taxon>Basidiomycota</taxon>
        <taxon>Agaricomycotina</taxon>
        <taxon>Agaricomycetes</taxon>
        <taxon>Russulales</taxon>
        <taxon>Russulaceae</taxon>
        <taxon>Lactarius</taxon>
    </lineage>
</organism>
<sequence length="148" mass="16608">MVRDANGNKTRTPKYTRRTTSTALQIAVDHAFTGTYVQRFRTNDPPENTSCPCGETVRSTEHILLHCPRFVRPQISHTILSTAFCPINPLYPNTDFFSTRTGEKKLCRFLQETGALSWPDSGPPPYVPPESAGFSARFEFTLEPGIDL</sequence>
<evidence type="ECO:0000313" key="1">
    <source>
        <dbReference type="EMBL" id="KAH8991201.1"/>
    </source>
</evidence>
<accession>A0AAD4LJ53</accession>
<reference evidence="1" key="1">
    <citation type="submission" date="2022-01" db="EMBL/GenBank/DDBJ databases">
        <title>Comparative genomics reveals a dynamic genome evolution in the ectomycorrhizal milk-cap (Lactarius) mushrooms.</title>
        <authorList>
            <consortium name="DOE Joint Genome Institute"/>
            <person name="Lebreton A."/>
            <person name="Tang N."/>
            <person name="Kuo A."/>
            <person name="LaButti K."/>
            <person name="Drula E."/>
            <person name="Barry K."/>
            <person name="Clum A."/>
            <person name="Lipzen A."/>
            <person name="Mousain D."/>
            <person name="Ng V."/>
            <person name="Wang R."/>
            <person name="Wang X."/>
            <person name="Dai Y."/>
            <person name="Henrissat B."/>
            <person name="Grigoriev I.V."/>
            <person name="Guerin-Laguette A."/>
            <person name="Yu F."/>
            <person name="Martin F.M."/>
        </authorList>
    </citation>
    <scope>NUCLEOTIDE SEQUENCE</scope>
    <source>
        <strain evidence="1">QP</strain>
    </source>
</reference>
<proteinExistence type="predicted"/>
<gene>
    <name evidence="1" type="ORF">EDB92DRAFT_1798332</name>
</gene>